<dbReference type="AlphaFoldDB" id="A0AAU9S170"/>
<gene>
    <name evidence="1" type="ORF">TAV2_LOCUS9593</name>
</gene>
<dbReference type="Proteomes" id="UP000836841">
    <property type="component" value="Chromosome 3"/>
</dbReference>
<evidence type="ECO:0000313" key="1">
    <source>
        <dbReference type="EMBL" id="CAH2053153.1"/>
    </source>
</evidence>
<evidence type="ECO:0000313" key="2">
    <source>
        <dbReference type="Proteomes" id="UP000836841"/>
    </source>
</evidence>
<keyword evidence="2" id="KW-1185">Reference proteome</keyword>
<name>A0AAU9S170_THLAR</name>
<reference evidence="1 2" key="1">
    <citation type="submission" date="2022-03" db="EMBL/GenBank/DDBJ databases">
        <authorList>
            <person name="Nunn A."/>
            <person name="Chopra R."/>
            <person name="Nunn A."/>
            <person name="Contreras Garrido A."/>
        </authorList>
    </citation>
    <scope>NUCLEOTIDE SEQUENCE [LARGE SCALE GENOMIC DNA]</scope>
</reference>
<proteinExistence type="predicted"/>
<sequence length="89" mass="9670">MSLEVNAMKLFYGTLWLQSKEEGPDSRPVQVLALLLQLTWEIMKGRRPDSGLGSGSGVMATTDLGSYVTISKLSSLLVKSPKTEVKLDA</sequence>
<protein>
    <submittedName>
        <fullName evidence="1">Uncharacterized protein</fullName>
    </submittedName>
</protein>
<organism evidence="1 2">
    <name type="scientific">Thlaspi arvense</name>
    <name type="common">Field penny-cress</name>
    <dbReference type="NCBI Taxonomy" id="13288"/>
    <lineage>
        <taxon>Eukaryota</taxon>
        <taxon>Viridiplantae</taxon>
        <taxon>Streptophyta</taxon>
        <taxon>Embryophyta</taxon>
        <taxon>Tracheophyta</taxon>
        <taxon>Spermatophyta</taxon>
        <taxon>Magnoliopsida</taxon>
        <taxon>eudicotyledons</taxon>
        <taxon>Gunneridae</taxon>
        <taxon>Pentapetalae</taxon>
        <taxon>rosids</taxon>
        <taxon>malvids</taxon>
        <taxon>Brassicales</taxon>
        <taxon>Brassicaceae</taxon>
        <taxon>Thlaspideae</taxon>
        <taxon>Thlaspi</taxon>
    </lineage>
</organism>
<accession>A0AAU9S170</accession>
<dbReference type="EMBL" id="OU466859">
    <property type="protein sequence ID" value="CAH2053153.1"/>
    <property type="molecule type" value="Genomic_DNA"/>
</dbReference>